<keyword evidence="2 3" id="KW-0479">Metal-binding</keyword>
<reference evidence="4 5" key="1">
    <citation type="journal article" date="2021" name="Commun. Biol.">
        <title>The genome of Shorea leprosula (Dipterocarpaceae) highlights the ecological relevance of drought in aseasonal tropical rainforests.</title>
        <authorList>
            <person name="Ng K.K.S."/>
            <person name="Kobayashi M.J."/>
            <person name="Fawcett J.A."/>
            <person name="Hatakeyama M."/>
            <person name="Paape T."/>
            <person name="Ng C.H."/>
            <person name="Ang C.C."/>
            <person name="Tnah L.H."/>
            <person name="Lee C.T."/>
            <person name="Nishiyama T."/>
            <person name="Sese J."/>
            <person name="O'Brien M.J."/>
            <person name="Copetti D."/>
            <person name="Mohd Noor M.I."/>
            <person name="Ong R.C."/>
            <person name="Putra M."/>
            <person name="Sireger I.Z."/>
            <person name="Indrioko S."/>
            <person name="Kosugi Y."/>
            <person name="Izuno A."/>
            <person name="Isagi Y."/>
            <person name="Lee S.L."/>
            <person name="Shimizu K.K."/>
        </authorList>
    </citation>
    <scope>NUCLEOTIDE SEQUENCE [LARGE SCALE GENOMIC DNA]</scope>
    <source>
        <strain evidence="4">214</strain>
    </source>
</reference>
<comment type="similarity">
    <text evidence="1 3">Belongs to the cytochrome P450 family.</text>
</comment>
<dbReference type="AlphaFoldDB" id="A0AAV5LR67"/>
<dbReference type="InterPro" id="IPR002401">
    <property type="entry name" value="Cyt_P450_E_grp-I"/>
</dbReference>
<dbReference type="GO" id="GO:0016705">
    <property type="term" value="F:oxidoreductase activity, acting on paired donors, with incorporation or reduction of molecular oxygen"/>
    <property type="evidence" value="ECO:0007669"/>
    <property type="project" value="InterPro"/>
</dbReference>
<comment type="cofactor">
    <cofactor evidence="2">
        <name>heme</name>
        <dbReference type="ChEBI" id="CHEBI:30413"/>
    </cofactor>
</comment>
<keyword evidence="3" id="KW-0560">Oxidoreductase</keyword>
<name>A0AAV5LR67_9ROSI</name>
<keyword evidence="2 3" id="KW-0349">Heme</keyword>
<keyword evidence="2 3" id="KW-0408">Iron</keyword>
<evidence type="ECO:0000256" key="3">
    <source>
        <dbReference type="RuleBase" id="RU000461"/>
    </source>
</evidence>
<dbReference type="Pfam" id="PF00067">
    <property type="entry name" value="p450"/>
    <property type="match status" value="1"/>
</dbReference>
<dbReference type="PROSITE" id="PS00086">
    <property type="entry name" value="CYTOCHROME_P450"/>
    <property type="match status" value="1"/>
</dbReference>
<dbReference type="GO" id="GO:0020037">
    <property type="term" value="F:heme binding"/>
    <property type="evidence" value="ECO:0007669"/>
    <property type="project" value="InterPro"/>
</dbReference>
<evidence type="ECO:0000313" key="5">
    <source>
        <dbReference type="Proteomes" id="UP001054252"/>
    </source>
</evidence>
<dbReference type="PRINTS" id="PR00385">
    <property type="entry name" value="P450"/>
</dbReference>
<proteinExistence type="inferred from homology"/>
<feature type="binding site" description="axial binding residue" evidence="2">
    <location>
        <position position="521"/>
    </location>
    <ligand>
        <name>heme</name>
        <dbReference type="ChEBI" id="CHEBI:30413"/>
    </ligand>
    <ligandPart>
        <name>Fe</name>
        <dbReference type="ChEBI" id="CHEBI:18248"/>
    </ligandPart>
</feature>
<dbReference type="PANTHER" id="PTHR24291:SF185">
    <property type="entry name" value="PREMNASPIRODIENE OXYGENASE-LIKE"/>
    <property type="match status" value="1"/>
</dbReference>
<dbReference type="GO" id="GO:0005506">
    <property type="term" value="F:iron ion binding"/>
    <property type="evidence" value="ECO:0007669"/>
    <property type="project" value="InterPro"/>
</dbReference>
<comment type="caution">
    <text evidence="4">The sequence shown here is derived from an EMBL/GenBank/DDBJ whole genome shotgun (WGS) entry which is preliminary data.</text>
</comment>
<gene>
    <name evidence="4" type="ORF">SLEP1_g47410</name>
</gene>
<evidence type="ECO:0000256" key="2">
    <source>
        <dbReference type="PIRSR" id="PIRSR602401-1"/>
    </source>
</evidence>
<keyword evidence="5" id="KW-1185">Reference proteome</keyword>
<dbReference type="Proteomes" id="UP001054252">
    <property type="component" value="Unassembled WGS sequence"/>
</dbReference>
<dbReference type="InterPro" id="IPR017972">
    <property type="entry name" value="Cyt_P450_CS"/>
</dbReference>
<dbReference type="InterPro" id="IPR036396">
    <property type="entry name" value="Cyt_P450_sf"/>
</dbReference>
<sequence length="578" mass="64701">MMSSCGGESPTPTTYSFLSFLSHPWISAGCNSEEASRFMWNYAAWELNAFLWISLIGITSLLTQKLFKFFKLWIQARRIPGPPCSSFYGHCGLAYGERLIDLLSDSHKQYGSVVKLWLGPTQLLVSIKDPDLIKEILLKAKDKLPLTRKAFRLAFGLSTFFVSSFDKVQKRRDSLTNELNGRLLGGANILSTKATDCVMEKVQQMVSRGSIDSKLVSQHMAFTLLGATLFGDAFLDWSKAALYEQLLMKIAKDACFWASYNVTPFWKQGFWRYQHLCIKLKSLTQDIVQQCRTNYKLFCCMNPSSNNQTANVRMETVFGAPSFSGVVVQDNHSMQELNDHLNARDEPCGNLMGVMFHGCLTTAGLISNMLERLARHPEIQDKIHLEIIMAQICSVKGDQHNVDLMPLLLATVYESARLLSAAPLLQRCSLEHDLRLKSGVIIPAGTVLVVPVQLVHRDNSSWGNEAGKFNPYRFLSKAGKIPDLVHHGAEELLDHGQSSFVLNHPDENPVFLSFGSGTRACVGQKFVMHAVATLFASLLEQYEVRLQPGSKDPSTIMKNSSVFQKIPSQEIAFVRRNT</sequence>
<protein>
    <recommendedName>
        <fullName evidence="6">Cytochrome P450</fullName>
    </recommendedName>
</protein>
<evidence type="ECO:0008006" key="6">
    <source>
        <dbReference type="Google" id="ProtNLM"/>
    </source>
</evidence>
<dbReference type="InterPro" id="IPR050196">
    <property type="entry name" value="Cytochrome_P450_Monoox"/>
</dbReference>
<evidence type="ECO:0000313" key="4">
    <source>
        <dbReference type="EMBL" id="GKV39673.1"/>
    </source>
</evidence>
<dbReference type="InterPro" id="IPR001128">
    <property type="entry name" value="Cyt_P450"/>
</dbReference>
<keyword evidence="3" id="KW-0503">Monooxygenase</keyword>
<dbReference type="SUPFAM" id="SSF48264">
    <property type="entry name" value="Cytochrome P450"/>
    <property type="match status" value="1"/>
</dbReference>
<dbReference type="PANTHER" id="PTHR24291">
    <property type="entry name" value="CYTOCHROME P450 FAMILY 4"/>
    <property type="match status" value="1"/>
</dbReference>
<dbReference type="GO" id="GO:0004497">
    <property type="term" value="F:monooxygenase activity"/>
    <property type="evidence" value="ECO:0007669"/>
    <property type="project" value="UniProtKB-KW"/>
</dbReference>
<dbReference type="CDD" id="cd00302">
    <property type="entry name" value="cytochrome_P450"/>
    <property type="match status" value="1"/>
</dbReference>
<dbReference type="PRINTS" id="PR00463">
    <property type="entry name" value="EP450I"/>
</dbReference>
<evidence type="ECO:0000256" key="1">
    <source>
        <dbReference type="ARBA" id="ARBA00010617"/>
    </source>
</evidence>
<organism evidence="4 5">
    <name type="scientific">Rubroshorea leprosula</name>
    <dbReference type="NCBI Taxonomy" id="152421"/>
    <lineage>
        <taxon>Eukaryota</taxon>
        <taxon>Viridiplantae</taxon>
        <taxon>Streptophyta</taxon>
        <taxon>Embryophyta</taxon>
        <taxon>Tracheophyta</taxon>
        <taxon>Spermatophyta</taxon>
        <taxon>Magnoliopsida</taxon>
        <taxon>eudicotyledons</taxon>
        <taxon>Gunneridae</taxon>
        <taxon>Pentapetalae</taxon>
        <taxon>rosids</taxon>
        <taxon>malvids</taxon>
        <taxon>Malvales</taxon>
        <taxon>Dipterocarpaceae</taxon>
        <taxon>Rubroshorea</taxon>
    </lineage>
</organism>
<dbReference type="Gene3D" id="1.10.630.10">
    <property type="entry name" value="Cytochrome P450"/>
    <property type="match status" value="1"/>
</dbReference>
<dbReference type="EMBL" id="BPVZ01000136">
    <property type="protein sequence ID" value="GKV39673.1"/>
    <property type="molecule type" value="Genomic_DNA"/>
</dbReference>
<accession>A0AAV5LR67</accession>